<evidence type="ECO:0000313" key="3">
    <source>
        <dbReference type="Proteomes" id="UP000181909"/>
    </source>
</evidence>
<gene>
    <name evidence="2" type="ORF">SAMN02787144_103328</name>
</gene>
<dbReference type="NCBIfam" id="NF038047">
    <property type="entry name" value="not_Tcp10"/>
    <property type="match status" value="1"/>
</dbReference>
<accession>A0A1K2F697</accession>
<dbReference type="InterPro" id="IPR047002">
    <property type="entry name" value="Tcp10_C_sf"/>
</dbReference>
<name>A0A1K2F697_STRAR</name>
<feature type="compositionally biased region" description="Polar residues" evidence="1">
    <location>
        <begin position="542"/>
        <end position="583"/>
    </location>
</feature>
<feature type="compositionally biased region" description="Low complexity" evidence="1">
    <location>
        <begin position="606"/>
        <end position="617"/>
    </location>
</feature>
<dbReference type="AlphaFoldDB" id="A0A1K2F697"/>
<dbReference type="Gene3D" id="2.60.450.20">
    <property type="match status" value="1"/>
</dbReference>
<feature type="compositionally biased region" description="Polar residues" evidence="1">
    <location>
        <begin position="622"/>
        <end position="642"/>
    </location>
</feature>
<dbReference type="RefSeq" id="WP_177328344.1">
    <property type="nucleotide sequence ID" value="NZ_FPJO01000033.1"/>
</dbReference>
<organism evidence="2 3">
    <name type="scientific">Streptomyces atratus</name>
    <dbReference type="NCBI Taxonomy" id="1893"/>
    <lineage>
        <taxon>Bacteria</taxon>
        <taxon>Bacillati</taxon>
        <taxon>Actinomycetota</taxon>
        <taxon>Actinomycetes</taxon>
        <taxon>Kitasatosporales</taxon>
        <taxon>Streptomycetaceae</taxon>
        <taxon>Streptomyces</taxon>
    </lineage>
</organism>
<feature type="region of interest" description="Disordered" evidence="1">
    <location>
        <begin position="542"/>
        <end position="642"/>
    </location>
</feature>
<proteinExistence type="predicted"/>
<dbReference type="EMBL" id="FPJO01000033">
    <property type="protein sequence ID" value="SFY43050.1"/>
    <property type="molecule type" value="Genomic_DNA"/>
</dbReference>
<protein>
    <submittedName>
        <fullName evidence="2">Uncharacterized protein</fullName>
    </submittedName>
</protein>
<dbReference type="Gene3D" id="1.10.287.1060">
    <property type="entry name" value="ESAT-6-like"/>
    <property type="match status" value="1"/>
</dbReference>
<evidence type="ECO:0000256" key="1">
    <source>
        <dbReference type="SAM" id="MobiDB-lite"/>
    </source>
</evidence>
<reference evidence="2 3" key="1">
    <citation type="submission" date="2016-11" db="EMBL/GenBank/DDBJ databases">
        <authorList>
            <person name="Jaros S."/>
            <person name="Januszkiewicz K."/>
            <person name="Wedrychowicz H."/>
        </authorList>
    </citation>
    <scope>NUCLEOTIDE SEQUENCE [LARGE SCALE GENOMIC DNA]</scope>
    <source>
        <strain evidence="2 3">OK807</strain>
    </source>
</reference>
<feature type="non-terminal residue" evidence="2">
    <location>
        <position position="642"/>
    </location>
</feature>
<dbReference type="InterPro" id="IPR036689">
    <property type="entry name" value="ESAT-6-like_sf"/>
</dbReference>
<dbReference type="Gene3D" id="1.20.120.20">
    <property type="entry name" value="Apolipoprotein"/>
    <property type="match status" value="1"/>
</dbReference>
<dbReference type="Proteomes" id="UP000181909">
    <property type="component" value="Unassembled WGS sequence"/>
</dbReference>
<dbReference type="SUPFAM" id="SSF140453">
    <property type="entry name" value="EsxAB dimer-like"/>
    <property type="match status" value="1"/>
</dbReference>
<evidence type="ECO:0000313" key="2">
    <source>
        <dbReference type="EMBL" id="SFY43050.1"/>
    </source>
</evidence>
<sequence length="642" mass="69024">MAEKEINKENTDVWAKAVTLFTGYRVPERKKIFETLSSSEKIPLFRMGLKSMGVRAVTPADYTALSGWMTNKGQDYDLVFYTAKGGDGAHGGVRMQRARIVFIGVPADDNGRAMLLDPGSMIVGGTFKGVMGNNWDSAPMAQYIAGAKAALDELVLKGTTRGFGYNDLVVKDVDTVDLASFTRTAQAFDRAKKFFEEQANTLEQWEKSLGKDHASWKGQAAGVFQTLILQVHKNYQNYVDQFGGKNYRATNTTIDGYSPRSTYGDAIAGAQRDLLEQARRLRAAWSKWASTGEHDPHRALLQELNELSEWVIQNNVMQIRVSQGGLNYTDDVKPSILPFYTTTPAFRQHHPEFGDLAVEANWKKVGEKAVARWIRHIDAVLTPAASKAISELQKRWGDAAEALGETLKTKSTASLSEAFQQEQNQLSQKRLDKVNQDLNEKLSGLGNSVSTLSTDLSAGLNSGLSNLGTEFGKGFQNLNADSGRAAEEITKGLNSLGGGLDGLRTGGVSADSPGLPGTTSLNNMLGKSPAFNLNAGVADTHSSLKNSDGSTTKLNSDGSLTTTRPDGSVSLFNPATGMMTTTSRDGKTKSESLDPGAALTNPDGSTTTLNRDGTLTTKFPDGSSTVINPSTGSTVTTQPDGS</sequence>
<dbReference type="STRING" id="1893.SAMN02787144_103328"/>